<dbReference type="PANTHER" id="PTHR19325:SF545">
    <property type="entry name" value="COMPLEMENT RECEPTOR TYPE 1"/>
    <property type="match status" value="1"/>
</dbReference>
<comment type="caution">
    <text evidence="12">Lacks conserved residue(s) required for the propagation of feature annotation.</text>
</comment>
<comment type="subcellular location">
    <subcellularLocation>
        <location evidence="1">Membrane</location>
    </subcellularLocation>
</comment>
<feature type="domain" description="Sushi" evidence="15">
    <location>
        <begin position="1915"/>
        <end position="1985"/>
    </location>
</feature>
<feature type="domain" description="Sushi" evidence="15">
    <location>
        <begin position="506"/>
        <end position="566"/>
    </location>
</feature>
<feature type="disulfide bond" evidence="12">
    <location>
        <begin position="1154"/>
        <end position="1181"/>
    </location>
</feature>
<dbReference type="GO" id="GO:0030449">
    <property type="term" value="P:regulation of complement activation"/>
    <property type="evidence" value="ECO:0007669"/>
    <property type="project" value="UniProtKB-ARBA"/>
</dbReference>
<feature type="compositionally biased region" description="Polar residues" evidence="13">
    <location>
        <begin position="2173"/>
        <end position="2188"/>
    </location>
</feature>
<feature type="domain" description="Sushi" evidence="15">
    <location>
        <begin position="441"/>
        <end position="503"/>
    </location>
</feature>
<keyword evidence="6" id="KW-0677">Repeat</keyword>
<dbReference type="FunFam" id="2.10.70.10:FF:000033">
    <property type="entry name" value="Complement receptor type 1"/>
    <property type="match status" value="1"/>
</dbReference>
<evidence type="ECO:0000256" key="11">
    <source>
        <dbReference type="ARBA" id="ARBA00023180"/>
    </source>
</evidence>
<dbReference type="GeneID" id="112857686"/>
<feature type="domain" description="Sushi" evidence="15">
    <location>
        <begin position="992"/>
        <end position="1056"/>
    </location>
</feature>
<dbReference type="InterPro" id="IPR000436">
    <property type="entry name" value="Sushi_SCR_CCP_dom"/>
</dbReference>
<dbReference type="PANTHER" id="PTHR19325">
    <property type="entry name" value="COMPLEMENT COMPONENT-RELATED SUSHI DOMAIN-CONTAINING"/>
    <property type="match status" value="1"/>
</dbReference>
<feature type="disulfide bond" evidence="12">
    <location>
        <begin position="929"/>
        <end position="956"/>
    </location>
</feature>
<feature type="disulfide bond" evidence="12">
    <location>
        <begin position="1341"/>
        <end position="1384"/>
    </location>
</feature>
<feature type="disulfide bond" evidence="12">
    <location>
        <begin position="1595"/>
        <end position="1638"/>
    </location>
</feature>
<evidence type="ECO:0000256" key="7">
    <source>
        <dbReference type="ARBA" id="ARBA00022859"/>
    </source>
</evidence>
<protein>
    <submittedName>
        <fullName evidence="17">Complement receptor type 1</fullName>
    </submittedName>
</protein>
<evidence type="ECO:0000256" key="13">
    <source>
        <dbReference type="SAM" id="MobiDB-lite"/>
    </source>
</evidence>
<dbReference type="CDD" id="cd00033">
    <property type="entry name" value="CCP"/>
    <property type="match status" value="29"/>
</dbReference>
<feature type="domain" description="Sushi" evidence="15">
    <location>
        <begin position="824"/>
        <end position="894"/>
    </location>
</feature>
<keyword evidence="16" id="KW-1185">Reference proteome</keyword>
<feature type="domain" description="Sushi" evidence="15">
    <location>
        <begin position="628"/>
        <end position="699"/>
    </location>
</feature>
<dbReference type="FunFam" id="2.10.70.10:FF:000014">
    <property type="entry name" value="Membrane cofactor protein"/>
    <property type="match status" value="7"/>
</dbReference>
<feature type="domain" description="Sushi" evidence="15">
    <location>
        <begin position="1989"/>
        <end position="2049"/>
    </location>
</feature>
<evidence type="ECO:0000256" key="9">
    <source>
        <dbReference type="ARBA" id="ARBA00023136"/>
    </source>
</evidence>
<feature type="disulfide bond" evidence="12">
    <location>
        <begin position="537"/>
        <end position="564"/>
    </location>
</feature>
<proteinExistence type="inferred from homology"/>
<evidence type="ECO:0000256" key="10">
    <source>
        <dbReference type="ARBA" id="ARBA00023157"/>
    </source>
</evidence>
<feature type="transmembrane region" description="Helical" evidence="14">
    <location>
        <begin position="1244"/>
        <end position="1264"/>
    </location>
</feature>
<dbReference type="KEGG" id="pcoo:112857686"/>
<feature type="disulfide bond" evidence="12">
    <location>
        <begin position="1991"/>
        <end position="2034"/>
    </location>
</feature>
<organism evidence="16 17">
    <name type="scientific">Puma concolor</name>
    <name type="common">Mountain lion</name>
    <name type="synonym">Felis concolor</name>
    <dbReference type="NCBI Taxonomy" id="9696"/>
    <lineage>
        <taxon>Eukaryota</taxon>
        <taxon>Metazoa</taxon>
        <taxon>Chordata</taxon>
        <taxon>Craniata</taxon>
        <taxon>Vertebrata</taxon>
        <taxon>Euteleostomi</taxon>
        <taxon>Mammalia</taxon>
        <taxon>Eutheria</taxon>
        <taxon>Laurasiatheria</taxon>
        <taxon>Carnivora</taxon>
        <taxon>Feliformia</taxon>
        <taxon>Felidae</taxon>
        <taxon>Felinae</taxon>
        <taxon>Puma</taxon>
    </lineage>
</organism>
<gene>
    <name evidence="17" type="primary">CR1</name>
</gene>
<feature type="domain" description="Sushi" evidence="15">
    <location>
        <begin position="1593"/>
        <end position="1653"/>
    </location>
</feature>
<keyword evidence="7" id="KW-0391">Immunity</keyword>
<dbReference type="Gene3D" id="2.10.70.10">
    <property type="entry name" value="Complement Module, domain 1"/>
    <property type="match status" value="29"/>
</dbReference>
<evidence type="ECO:0000256" key="4">
    <source>
        <dbReference type="ARBA" id="ARBA00022659"/>
    </source>
</evidence>
<feature type="disulfide bond" evidence="12">
    <location>
        <begin position="382"/>
        <end position="425"/>
    </location>
</feature>
<comment type="similarity">
    <text evidence="2">Belongs to the receptors of complement activation (RCA) family.</text>
</comment>
<evidence type="ECO:0000256" key="2">
    <source>
        <dbReference type="ARBA" id="ARBA00010908"/>
    </source>
</evidence>
<feature type="disulfide bond" evidence="12">
    <location>
        <begin position="2020"/>
        <end position="2047"/>
    </location>
</feature>
<evidence type="ECO:0000313" key="16">
    <source>
        <dbReference type="Proteomes" id="UP000515131"/>
    </source>
</evidence>
<dbReference type="FunFam" id="2.10.70.10:FF:000070">
    <property type="entry name" value="Complement C3d receptor 2"/>
    <property type="match status" value="2"/>
</dbReference>
<evidence type="ECO:0000256" key="12">
    <source>
        <dbReference type="PROSITE-ProRule" id="PRU00302"/>
    </source>
</evidence>
<feature type="disulfide bond" evidence="12">
    <location>
        <begin position="1624"/>
        <end position="1651"/>
    </location>
</feature>
<feature type="domain" description="Sushi" evidence="15">
    <location>
        <begin position="1462"/>
        <end position="1532"/>
    </location>
</feature>
<feature type="disulfide bond" evidence="12">
    <location>
        <begin position="994"/>
        <end position="1037"/>
    </location>
</feature>
<dbReference type="SUPFAM" id="SSF57535">
    <property type="entry name" value="Complement control module/SCR domain"/>
    <property type="match status" value="29"/>
</dbReference>
<feature type="domain" description="Sushi" evidence="15">
    <location>
        <begin position="380"/>
        <end position="440"/>
    </location>
</feature>
<keyword evidence="3" id="KW-0399">Innate immunity</keyword>
<feature type="disulfide bond" evidence="12">
    <location>
        <begin position="962"/>
        <end position="989"/>
    </location>
</feature>
<feature type="disulfide bond" evidence="12">
    <location>
        <begin position="508"/>
        <end position="551"/>
    </location>
</feature>
<feature type="domain" description="Sushi" evidence="15">
    <location>
        <begin position="960"/>
        <end position="991"/>
    </location>
</feature>
<dbReference type="FunFam" id="2.10.70.10:FF:000038">
    <property type="entry name" value="Complement component receptor type 1"/>
    <property type="match status" value="4"/>
</dbReference>
<feature type="domain" description="Sushi" evidence="15">
    <location>
        <begin position="321"/>
        <end position="378"/>
    </location>
</feature>
<feature type="domain" description="Sushi" evidence="15">
    <location>
        <begin position="763"/>
        <end position="823"/>
    </location>
</feature>
<feature type="domain" description="Sushi" evidence="15">
    <location>
        <begin position="567"/>
        <end position="627"/>
    </location>
</feature>
<feature type="domain" description="Sushi" evidence="15">
    <location>
        <begin position="1400"/>
        <end position="1461"/>
    </location>
</feature>
<feature type="domain" description="Sushi" evidence="15">
    <location>
        <begin position="899"/>
        <end position="958"/>
    </location>
</feature>
<feature type="domain" description="Sushi" evidence="15">
    <location>
        <begin position="126"/>
        <end position="186"/>
    </location>
</feature>
<feature type="disulfide bond" evidence="12">
    <location>
        <begin position="411"/>
        <end position="438"/>
    </location>
</feature>
<keyword evidence="9 14" id="KW-0472">Membrane</keyword>
<feature type="disulfide bond" evidence="12">
    <location>
        <begin position="765"/>
        <end position="808"/>
    </location>
</feature>
<dbReference type="FunFam" id="2.10.70.10:FF:000044">
    <property type="entry name" value="Complement component receptor type 1"/>
    <property type="match status" value="3"/>
</dbReference>
<keyword evidence="5" id="KW-0732">Signal</keyword>
<feature type="domain" description="Sushi" evidence="15">
    <location>
        <begin position="1717"/>
        <end position="1787"/>
    </location>
</feature>
<dbReference type="Pfam" id="PF00084">
    <property type="entry name" value="Sushi"/>
    <property type="match status" value="29"/>
</dbReference>
<feature type="domain" description="Sushi" evidence="15">
    <location>
        <begin position="1853"/>
        <end position="1914"/>
    </location>
</feature>
<dbReference type="GO" id="GO:0006958">
    <property type="term" value="P:complement activation, classical pathway"/>
    <property type="evidence" value="ECO:0007669"/>
    <property type="project" value="UniProtKB-KW"/>
</dbReference>
<feature type="disulfide bond" evidence="12">
    <location>
        <begin position="734"/>
        <end position="761"/>
    </location>
</feature>
<dbReference type="Proteomes" id="UP000515131">
    <property type="component" value="Unplaced"/>
</dbReference>
<keyword evidence="17" id="KW-0675">Receptor</keyword>
<accession>A0A6P6HNE0</accession>
<feature type="domain" description="Sushi" evidence="15">
    <location>
        <begin position="1792"/>
        <end position="1852"/>
    </location>
</feature>
<evidence type="ECO:0000256" key="8">
    <source>
        <dbReference type="ARBA" id="ARBA00022875"/>
    </source>
</evidence>
<dbReference type="InterPro" id="IPR050350">
    <property type="entry name" value="Compl-Cell_Adhes-Reg"/>
</dbReference>
<dbReference type="InterPro" id="IPR035976">
    <property type="entry name" value="Sushi/SCR/CCP_sf"/>
</dbReference>
<reference evidence="17" key="1">
    <citation type="submission" date="2025-08" db="UniProtKB">
        <authorList>
            <consortium name="RefSeq"/>
        </authorList>
    </citation>
    <scope>IDENTIFICATION</scope>
    <source>
        <tissue evidence="17">Blood</tissue>
    </source>
</reference>
<feature type="disulfide bond" evidence="12">
    <location>
        <begin position="1794"/>
        <end position="1837"/>
    </location>
</feature>
<feature type="domain" description="Sushi" evidence="15">
    <location>
        <begin position="1061"/>
        <end position="1120"/>
    </location>
</feature>
<feature type="disulfide bond" evidence="12">
    <location>
        <begin position="128"/>
        <end position="171"/>
    </location>
</feature>
<evidence type="ECO:0000259" key="15">
    <source>
        <dbReference type="PROSITE" id="PS50923"/>
    </source>
</evidence>
<evidence type="ECO:0000313" key="17">
    <source>
        <dbReference type="RefSeq" id="XP_025776788.1"/>
    </source>
</evidence>
<dbReference type="SMART" id="SM00032">
    <property type="entry name" value="CCP"/>
    <property type="match status" value="29"/>
</dbReference>
<evidence type="ECO:0000256" key="3">
    <source>
        <dbReference type="ARBA" id="ARBA00022588"/>
    </source>
</evidence>
<feature type="disulfide bond" evidence="12">
    <location>
        <begin position="2081"/>
        <end position="2108"/>
    </location>
</feature>
<feature type="domain" description="Sushi" evidence="15">
    <location>
        <begin position="187"/>
        <end position="248"/>
    </location>
</feature>
<evidence type="ECO:0000256" key="6">
    <source>
        <dbReference type="ARBA" id="ARBA00022737"/>
    </source>
</evidence>
<evidence type="ECO:0000256" key="5">
    <source>
        <dbReference type="ARBA" id="ARBA00022729"/>
    </source>
</evidence>
<evidence type="ECO:0000256" key="1">
    <source>
        <dbReference type="ARBA" id="ARBA00004370"/>
    </source>
</evidence>
<feature type="domain" description="Sushi" evidence="15">
    <location>
        <begin position="1654"/>
        <end position="1716"/>
    </location>
</feature>
<dbReference type="PROSITE" id="PS50923">
    <property type="entry name" value="SUSHI"/>
    <property type="match status" value="29"/>
</dbReference>
<feature type="transmembrane region" description="Helical" evidence="14">
    <location>
        <begin position="1185"/>
        <end position="1205"/>
    </location>
</feature>
<feature type="region of interest" description="Disordered" evidence="13">
    <location>
        <begin position="2167"/>
        <end position="2188"/>
    </location>
</feature>
<feature type="disulfide bond" evidence="12">
    <location>
        <begin position="1564"/>
        <end position="1591"/>
    </location>
</feature>
<feature type="domain" description="Sushi" evidence="15">
    <location>
        <begin position="2050"/>
        <end position="2110"/>
    </location>
</feature>
<feature type="disulfide bond" evidence="12">
    <location>
        <begin position="1125"/>
        <end position="1168"/>
    </location>
</feature>
<keyword evidence="4 12" id="KW-0768">Sushi</keyword>
<feature type="disulfide bond" evidence="12">
    <location>
        <begin position="2052"/>
        <end position="2095"/>
    </location>
</feature>
<dbReference type="RefSeq" id="XP_025776788.1">
    <property type="nucleotide sequence ID" value="XM_025921003.1"/>
</dbReference>
<sequence length="2237" mass="244293">MQSSPISAQHALTLAKDSMASPHELKEELQNPVEAQWSLTVGVSNYRLQNSCYGLDCVPSKCHMLNPQLSSVVVFGDWAFGSRVFSELPEARASRNASRRWGCRRGMGAAGLFCVVLALFAPGVLGQCKFLPRYHFAKPKIQSDQSEFAVGTSWEYECLPGYIKMSFLITCLKTSKWSDPQRLCQRKSCGSPGELLHGSVLIPTGVLFGSTITYSCDKGYRLIGDSSATCIISDNIVTWDKDMPFCESIPCAPPPAISNGDFYSSSRENFYYGMVVTYKCHVGQNGKKLFDLVGEKSIYCTSKDNRVGIWSGPPPQCITLVNCPIPEVENGIIESGFGRSFYLNDTVMFRCKPGFTMKGSNIVWCQANRKWNPPLPKCFKGCLPPPPINHGSYNILDKEFFPIGQEVSYSCDPGYTLIGTNPIQCTSLGTWSHTAPECEAKSCDAIPTQLLNGRVVVPPNLKLGAEVSFACDKGYRLNGQSSSQCVSEGTRVLWNNKFPVCEHFPQECPSLPKIPNGHHTGESVGSFAPGLSVTYSCEPGYLLVGEKTIRCLSSGKWSAAFPGCKEAQCEPPGPFLNGEIEGPPSLRVGVTVNFYCNEGYWLQGQPSSRCVIAGQRASWTRMPVCKEILCGPPPSILNGRHTGNPSGNIPYGSMITYACDRGPEKGVSFILTGKKTIHCTANSQKTGGVWSGPAPRCELSSSAIQCPPPQIPRGHISSGWKEQYSYNDTVVFSCTFGFTMKGSKVTRCNGQGAWEPSVPVCEKECQAPPKILNGQKEDGHMVRFDPGTSIKYRCDPGYVLVGEKSIRCTSEGVWTPTAPECKEITCPPPPVIYNGKHTRSSSENVPYGTTVTYTCNPGPESGVEFILVGESTIRCISNDQERGIWSGPAPVCKLSLPAVQCPPAHVANGYKISGKEAPYFYNDSVTFKCNKGFTLKGSSQIRCKANNTWDPEIPVCEKDYTCDPGYLLVGNKSIHCMPSGNWSPSAPRCEAVHCPPPPVIDHGRPRGVMAEHFLYGNEVSYECDQGFSLLGEKNIRCISDSKGHGSWSGPTPQCFKSPPVTHCPNPEVKHGYKLNKTRSSYAHNDTVYVACNPGFIMNGSNLIRCHTSNQWVPGVPTCIKMEVNCSSPEYINGIQKGLEPGKMYQYGAIVTLECEEGYTLEGSPQSQCQDDHRWNPPLAVCKSPGLSAGSVLLIFLIGVTLCTILKHRERGKVMRRRWKAEQQDSTAFIRSRPASTRTTSRKRIITSFCSCGGLPMVVVGAKLLRSPHSAALGANALPLISSLRSLLRFPSRSHLFLERMGASSRRSPQPLGPPAPPLSRSGGALLAVLLLLTLPAAWGNCKAPAQLPFARPTKPIEKLEFPIGASLNYICRPGYYKKQFRITCQENLTWSSAENKCERKSCGTPPELINGRMTINGDTKFGSTVNYACNEGYRLIGQPSSTCLISGNTVVWDNNPPTCERIPCGPPPNIANGSFTSINREYFPYGTVVTYHCNSAQRGKKPFELVGQPSIYCTSKDNRVGTWSGPPPQCIIPNKCTPPEIENAIIVSERKTLYSLNEIVVFMCESGFDMKGPSSVKCQPRNRWEPQLPSCSRLCAPPPEILHGKPTPSDKDSFSPGQEVFYSCEPGYDLRGTASVRCTPQGNWSPAAPTCAVKSCDDFLDQLPNGRVLFPLNFQLGAKVSFICNEGFRLKGSSASYCTLVEMKSLWNNSVPVCEQIFCPSPPSILNGNHTGTPQGDVPYGEEITYMCDPRSARGMTFSLVGESTIRCTSDGEGNGIWSGPAPSCELAGPAGYCKAPKQFPFAKPTTQTDESEFPVGTSLTFKCSPGYFESTFSITCLENLVWSSAEDTCRRKSCGAPPEPFNGMVHINTDTQFGSTVNYSCNEGYRLVGSPSAACHLSGNTVTWDKETPICKKIFCPSPPSIPNGNHPRTSQGDVPYGEEITYMCEPRSARGMTFNLVGESTIRCTSDGEGNGIWSGPAPSCELAGPAACPHPPKIHNGHYIGEHPFPYLPGMTVSYTCDPGYLLVGRNFIFCTYLGTWSHFEHYCREAKCRLPAHMNGIQKDVEMRKVYHHGDNVTFECEEGYTLKGSPQSQCQADNTWDPPLAICASSTHDALIAVLTRLRTTAAAFQTLGVNCTQNRTSIFAVAEEGSLVKTTDEKCKESIHLHPQEDSGVSPQTVQTNQENSRGLSPHLIPACHLVRVSAYYHSCWVVNSCLLKDRGEKGNYQITCTEVAHT</sequence>
<keyword evidence="10 12" id="KW-1015">Disulfide bond</keyword>
<dbReference type="CTD" id="1378"/>
<feature type="domain" description="Sushi" evidence="15">
    <location>
        <begin position="1123"/>
        <end position="1183"/>
    </location>
</feature>
<feature type="disulfide bond" evidence="12">
    <location>
        <begin position="794"/>
        <end position="821"/>
    </location>
</feature>
<feature type="domain" description="Sushi" evidence="15">
    <location>
        <begin position="704"/>
        <end position="762"/>
    </location>
</feature>
<feature type="disulfide bond" evidence="12">
    <location>
        <begin position="1091"/>
        <end position="1118"/>
    </location>
</feature>
<keyword evidence="11" id="KW-0325">Glycoprotein</keyword>
<keyword evidence="14" id="KW-1133">Transmembrane helix</keyword>
<evidence type="ECO:0000256" key="14">
    <source>
        <dbReference type="SAM" id="Phobius"/>
    </source>
</evidence>
<dbReference type="GO" id="GO:0016020">
    <property type="term" value="C:membrane"/>
    <property type="evidence" value="ECO:0007669"/>
    <property type="project" value="UniProtKB-SubCell"/>
</dbReference>
<keyword evidence="8" id="KW-0180">Complement pathway</keyword>
<feature type="transmembrane region" description="Helical" evidence="14">
    <location>
        <begin position="106"/>
        <end position="125"/>
    </location>
</feature>
<name>A0A6P6HNE0_PUMCO</name>
<feature type="domain" description="Sushi" evidence="15">
    <location>
        <begin position="249"/>
        <end position="319"/>
    </location>
</feature>
<keyword evidence="14" id="KW-0812">Transmembrane</keyword>
<dbReference type="GO" id="GO:0045087">
    <property type="term" value="P:innate immune response"/>
    <property type="evidence" value="ECO:0007669"/>
    <property type="project" value="UniProtKB-KW"/>
</dbReference>
<feature type="domain" description="Sushi" evidence="15">
    <location>
        <begin position="1534"/>
        <end position="1591"/>
    </location>
</feature>
<feature type="disulfide bond" evidence="12">
    <location>
        <begin position="351"/>
        <end position="378"/>
    </location>
</feature>
<feature type="domain" description="Sushi" evidence="15">
    <location>
        <begin position="1339"/>
        <end position="1399"/>
    </location>
</feature>